<feature type="transmembrane region" description="Helical" evidence="1">
    <location>
        <begin position="20"/>
        <end position="39"/>
    </location>
</feature>
<evidence type="ECO:0000313" key="2">
    <source>
        <dbReference type="EMBL" id="QLF70829.1"/>
    </source>
</evidence>
<feature type="transmembrane region" description="Helical" evidence="1">
    <location>
        <begin position="51"/>
        <end position="67"/>
    </location>
</feature>
<keyword evidence="3" id="KW-1185">Reference proteome</keyword>
<dbReference type="EMBL" id="CP058350">
    <property type="protein sequence ID" value="QLF70829.1"/>
    <property type="molecule type" value="Genomic_DNA"/>
</dbReference>
<accession>A0ABX6QQR2</accession>
<keyword evidence="1" id="KW-1133">Transmembrane helix</keyword>
<sequence>MEDWGLRPTEKIDRTDFLKGLARAMAGALIFALPMLMTMEMWQIGASISRFKLLNLLLVSLPLLALLSHRMGFEETHDWGQSLRDTIIAMALAILTSALLLAALGVLKTDMSVDEWAGKIAIQAVPASIGALLGRSQLANRDEDEDQEKKRRYSYGGELGLMTVGALFLSLNVAPTEEMVLLSYKITDWHAILLILLSVGIMHGFVYAVSFDGGHELSPDAPWWHALIRFTLPGYTLAAIVSLFTLWIFDQTAGTSAMMIALSVVVLAVPAAIGAAGARLLL</sequence>
<feature type="transmembrane region" description="Helical" evidence="1">
    <location>
        <begin position="230"/>
        <end position="249"/>
    </location>
</feature>
<keyword evidence="1" id="KW-0472">Membrane</keyword>
<dbReference type="RefSeq" id="WP_138286378.1">
    <property type="nucleotide sequence ID" value="NZ_CP058350.1"/>
</dbReference>
<feature type="transmembrane region" description="Helical" evidence="1">
    <location>
        <begin position="87"/>
        <end position="107"/>
    </location>
</feature>
<gene>
    <name evidence="2" type="ORF">FE840_015475</name>
</gene>
<feature type="transmembrane region" description="Helical" evidence="1">
    <location>
        <begin position="189"/>
        <end position="209"/>
    </location>
</feature>
<protein>
    <submittedName>
        <fullName evidence="2">TIGR02587 family membrane protein</fullName>
    </submittedName>
</protein>
<keyword evidence="1" id="KW-0812">Transmembrane</keyword>
<dbReference type="InterPro" id="IPR013416">
    <property type="entry name" value="CHP02587_IM"/>
</dbReference>
<evidence type="ECO:0000313" key="3">
    <source>
        <dbReference type="Proteomes" id="UP000308530"/>
    </source>
</evidence>
<proteinExistence type="predicted"/>
<dbReference type="Pfam" id="PF09622">
    <property type="entry name" value="DUF2391"/>
    <property type="match status" value="1"/>
</dbReference>
<organism evidence="2 3">
    <name type="scientific">Peteryoungia desertarenae</name>
    <dbReference type="NCBI Taxonomy" id="1813451"/>
    <lineage>
        <taxon>Bacteria</taxon>
        <taxon>Pseudomonadati</taxon>
        <taxon>Pseudomonadota</taxon>
        <taxon>Alphaproteobacteria</taxon>
        <taxon>Hyphomicrobiales</taxon>
        <taxon>Rhizobiaceae</taxon>
        <taxon>Peteryoungia</taxon>
    </lineage>
</organism>
<name>A0ABX6QQR2_9HYPH</name>
<dbReference type="Proteomes" id="UP000308530">
    <property type="component" value="Chromosome"/>
</dbReference>
<dbReference type="InterPro" id="IPR024464">
    <property type="entry name" value="DUF2391"/>
</dbReference>
<evidence type="ECO:0000256" key="1">
    <source>
        <dbReference type="SAM" id="Phobius"/>
    </source>
</evidence>
<feature type="transmembrane region" description="Helical" evidence="1">
    <location>
        <begin position="255"/>
        <end position="281"/>
    </location>
</feature>
<dbReference type="NCBIfam" id="TIGR02587">
    <property type="entry name" value="TIGR02587 family membrane protein"/>
    <property type="match status" value="1"/>
</dbReference>
<reference evidence="2 3" key="1">
    <citation type="submission" date="2020-06" db="EMBL/GenBank/DDBJ databases">
        <title>Genome sequence of Rhizobium sp strain ADMK78.</title>
        <authorList>
            <person name="Rahi P."/>
        </authorList>
    </citation>
    <scope>NUCLEOTIDE SEQUENCE [LARGE SCALE GENOMIC DNA]</scope>
    <source>
        <strain evidence="2 3">ADMK78</strain>
    </source>
</reference>